<gene>
    <name evidence="1" type="ORF">HF394_12855</name>
</gene>
<dbReference type="Proteomes" id="UP000509222">
    <property type="component" value="Chromosome"/>
</dbReference>
<evidence type="ECO:0000313" key="2">
    <source>
        <dbReference type="Proteomes" id="UP000509222"/>
    </source>
</evidence>
<keyword evidence="2" id="KW-1185">Reference proteome</keyword>
<evidence type="ECO:0000313" key="1">
    <source>
        <dbReference type="EMBL" id="QKX49077.1"/>
    </source>
</evidence>
<accession>A0A7H8Q560</accession>
<dbReference type="EMBL" id="CP051177">
    <property type="protein sequence ID" value="QKX49077.1"/>
    <property type="molecule type" value="Genomic_DNA"/>
</dbReference>
<reference evidence="2" key="1">
    <citation type="submission" date="2020-06" db="EMBL/GenBank/DDBJ databases">
        <title>Isolation of Planomicrobium glaciei.</title>
        <authorList>
            <person name="Malisova L."/>
            <person name="Safrankova R."/>
            <person name="Jakubu V."/>
            <person name="Spanelova P."/>
        </authorList>
    </citation>
    <scope>NUCLEOTIDE SEQUENCE [LARGE SCALE GENOMIC DNA]</scope>
    <source>
        <strain evidence="2">NRL-ATB46093</strain>
    </source>
</reference>
<dbReference type="AlphaFoldDB" id="A0A7H8Q560"/>
<sequence length="52" mass="6101">MKIMIKLPCAAFLFFFFTFIMGSRVWHIEGQWLTTPKVTPNPLSFFSPEAYI</sequence>
<name>A0A7H8Q560_9BACL</name>
<protein>
    <submittedName>
        <fullName evidence="1">Uncharacterized protein</fullName>
    </submittedName>
</protein>
<dbReference type="RefSeq" id="WP_176293872.1">
    <property type="nucleotide sequence ID" value="NZ_CP051177.1"/>
</dbReference>
<proteinExistence type="predicted"/>
<organism evidence="1 2">
    <name type="scientific">Planococcus glaciei</name>
    <dbReference type="NCBI Taxonomy" id="459472"/>
    <lineage>
        <taxon>Bacteria</taxon>
        <taxon>Bacillati</taxon>
        <taxon>Bacillota</taxon>
        <taxon>Bacilli</taxon>
        <taxon>Bacillales</taxon>
        <taxon>Caryophanaceae</taxon>
        <taxon>Planococcus</taxon>
    </lineage>
</organism>